<feature type="transmembrane region" description="Helical" evidence="5">
    <location>
        <begin position="217"/>
        <end position="239"/>
    </location>
</feature>
<dbReference type="PANTHER" id="PTHR23507:SF1">
    <property type="entry name" value="FI18259P1-RELATED"/>
    <property type="match status" value="1"/>
</dbReference>
<dbReference type="Proteomes" id="UP001556367">
    <property type="component" value="Unassembled WGS sequence"/>
</dbReference>
<feature type="transmembrane region" description="Helical" evidence="5">
    <location>
        <begin position="76"/>
        <end position="100"/>
    </location>
</feature>
<evidence type="ECO:0000256" key="4">
    <source>
        <dbReference type="ARBA" id="ARBA00023136"/>
    </source>
</evidence>
<dbReference type="InterPro" id="IPR036259">
    <property type="entry name" value="MFS_trans_sf"/>
</dbReference>
<feature type="transmembrane region" description="Helical" evidence="5">
    <location>
        <begin position="112"/>
        <end position="132"/>
    </location>
</feature>
<feature type="transmembrane region" description="Helical" evidence="5">
    <location>
        <begin position="329"/>
        <end position="352"/>
    </location>
</feature>
<organism evidence="6 7">
    <name type="scientific">Hohenbuehelia grisea</name>
    <dbReference type="NCBI Taxonomy" id="104357"/>
    <lineage>
        <taxon>Eukaryota</taxon>
        <taxon>Fungi</taxon>
        <taxon>Dikarya</taxon>
        <taxon>Basidiomycota</taxon>
        <taxon>Agaricomycotina</taxon>
        <taxon>Agaricomycetes</taxon>
        <taxon>Agaricomycetidae</taxon>
        <taxon>Agaricales</taxon>
        <taxon>Pleurotineae</taxon>
        <taxon>Pleurotaceae</taxon>
        <taxon>Hohenbuehelia</taxon>
    </lineage>
</organism>
<evidence type="ECO:0000256" key="3">
    <source>
        <dbReference type="ARBA" id="ARBA00022989"/>
    </source>
</evidence>
<feature type="transmembrane region" description="Helical" evidence="5">
    <location>
        <begin position="372"/>
        <end position="398"/>
    </location>
</feature>
<evidence type="ECO:0000256" key="1">
    <source>
        <dbReference type="ARBA" id="ARBA00004141"/>
    </source>
</evidence>
<dbReference type="PANTHER" id="PTHR23507">
    <property type="entry name" value="ZGC:174356"/>
    <property type="match status" value="1"/>
</dbReference>
<gene>
    <name evidence="6" type="ORF">HGRIS_003800</name>
</gene>
<comment type="subcellular location">
    <subcellularLocation>
        <location evidence="1">Membrane</location>
        <topology evidence="1">Multi-pass membrane protein</topology>
    </subcellularLocation>
</comment>
<keyword evidence="3 5" id="KW-1133">Transmembrane helix</keyword>
<sequence length="518" mass="56711">MDTLDLVASSKSLQSTSTADEQFRPRLSPWRLLPVVIIYHCATGIVEITELLSTFRSSRTQMNWSPDGCTILNKTLSVRLVTQALIVAWAVINMLTTGFWTRFGDIHGRRSVLIVCVSATLARYIIAILGNTELFSPHVLTSKRLASVVHGIAGGGTTFTAVTLAFSDDFVSPNWSVSWFALLLGLNTLFPAMRMFSLRLEGTLGYIHNGENIRTTIWFNLSVGLALSIVATALAVFLLPETSSRAQASQAREGHERLSRPRRLVKQVFAGFVSMVTVFNPETEWHGPNMRMFGLGSLILSFASNVSEEQLDYALGGFGNPHRTFVRPVAYIAIFGIPLAYLILIPALTLLFRWKPRITLANDFRAKARPIVWLNMGIIFGSILADSLGLLVAGFTGFAVRPSQVSLSSLYIVTSLFKAASEPAVFALGATYLDILGQKSQTGTLFGALAVIRELSTSTTILTSGMFMPMGDPRTPIFALWVLELMGGALWLAGALIWASDDSRREETEASHPVQTKI</sequence>
<feature type="transmembrane region" description="Helical" evidence="5">
    <location>
        <begin position="445"/>
        <end position="466"/>
    </location>
</feature>
<dbReference type="Gene3D" id="1.20.1250.20">
    <property type="entry name" value="MFS general substrate transporter like domains"/>
    <property type="match status" value="1"/>
</dbReference>
<proteinExistence type="predicted"/>
<reference evidence="7" key="1">
    <citation type="submission" date="2024-06" db="EMBL/GenBank/DDBJ databases">
        <title>Multi-omics analyses provide insights into the biosynthesis of the anticancer antibiotic pleurotin in Hohenbuehelia grisea.</title>
        <authorList>
            <person name="Weaver J.A."/>
            <person name="Alberti F."/>
        </authorList>
    </citation>
    <scope>NUCLEOTIDE SEQUENCE [LARGE SCALE GENOMIC DNA]</scope>
    <source>
        <strain evidence="7">T-177</strain>
    </source>
</reference>
<feature type="transmembrane region" description="Helical" evidence="5">
    <location>
        <begin position="178"/>
        <end position="196"/>
    </location>
</feature>
<name>A0ABR3JI63_9AGAR</name>
<keyword evidence="4 5" id="KW-0472">Membrane</keyword>
<feature type="transmembrane region" description="Helical" evidence="5">
    <location>
        <begin position="478"/>
        <end position="499"/>
    </location>
</feature>
<keyword evidence="2 5" id="KW-0812">Transmembrane</keyword>
<comment type="caution">
    <text evidence="6">The sequence shown here is derived from an EMBL/GenBank/DDBJ whole genome shotgun (WGS) entry which is preliminary data.</text>
</comment>
<evidence type="ECO:0000313" key="6">
    <source>
        <dbReference type="EMBL" id="KAL0954866.1"/>
    </source>
</evidence>
<feature type="transmembrane region" description="Helical" evidence="5">
    <location>
        <begin position="144"/>
        <end position="166"/>
    </location>
</feature>
<evidence type="ECO:0000256" key="2">
    <source>
        <dbReference type="ARBA" id="ARBA00022692"/>
    </source>
</evidence>
<accession>A0ABR3JI63</accession>
<evidence type="ECO:0000256" key="5">
    <source>
        <dbReference type="SAM" id="Phobius"/>
    </source>
</evidence>
<keyword evidence="7" id="KW-1185">Reference proteome</keyword>
<feature type="transmembrane region" description="Helical" evidence="5">
    <location>
        <begin position="32"/>
        <end position="55"/>
    </location>
</feature>
<feature type="transmembrane region" description="Helical" evidence="5">
    <location>
        <begin position="410"/>
        <end position="433"/>
    </location>
</feature>
<dbReference type="EMBL" id="JASNQZ010000007">
    <property type="protein sequence ID" value="KAL0954866.1"/>
    <property type="molecule type" value="Genomic_DNA"/>
</dbReference>
<protein>
    <submittedName>
        <fullName evidence="6">Uncharacterized protein</fullName>
    </submittedName>
</protein>
<evidence type="ECO:0000313" key="7">
    <source>
        <dbReference type="Proteomes" id="UP001556367"/>
    </source>
</evidence>